<name>A0A6J5UPT7_PRUAR</name>
<gene>
    <name evidence="1" type="ORF">CURHAP_LOCUS25080</name>
</gene>
<organism evidence="1 2">
    <name type="scientific">Prunus armeniaca</name>
    <name type="common">Apricot</name>
    <name type="synonym">Armeniaca vulgaris</name>
    <dbReference type="NCBI Taxonomy" id="36596"/>
    <lineage>
        <taxon>Eukaryota</taxon>
        <taxon>Viridiplantae</taxon>
        <taxon>Streptophyta</taxon>
        <taxon>Embryophyta</taxon>
        <taxon>Tracheophyta</taxon>
        <taxon>Spermatophyta</taxon>
        <taxon>Magnoliopsida</taxon>
        <taxon>eudicotyledons</taxon>
        <taxon>Gunneridae</taxon>
        <taxon>Pentapetalae</taxon>
        <taxon>rosids</taxon>
        <taxon>fabids</taxon>
        <taxon>Rosales</taxon>
        <taxon>Rosaceae</taxon>
        <taxon>Amygdaloideae</taxon>
        <taxon>Amygdaleae</taxon>
        <taxon>Prunus</taxon>
    </lineage>
</organism>
<accession>A0A6J5UPT7</accession>
<proteinExistence type="predicted"/>
<evidence type="ECO:0000313" key="2">
    <source>
        <dbReference type="Proteomes" id="UP000507222"/>
    </source>
</evidence>
<evidence type="ECO:0000313" key="1">
    <source>
        <dbReference type="EMBL" id="CAB4276078.1"/>
    </source>
</evidence>
<dbReference type="EMBL" id="CAEKDK010000004">
    <property type="protein sequence ID" value="CAB4276078.1"/>
    <property type="molecule type" value="Genomic_DNA"/>
</dbReference>
<sequence length="203" mass="22729">MDNVSSSECLKLNSQTEVLDKEGCGKDLFSLAMVHLNCDTTIIDNNAKEPETEPWTINLAELTEEELRTYFHVFPGPPSHRGASLMNRGLKNQRLKNQRMKKDALLVDEHPTQICSYRYKVPEDAIVGERCVVACRVCGCLFRDSRCANCGTSLGRAILKECSICGKEGEHLSFECPKHNRNNGFTCDPYTGYFSVGIFPLEG</sequence>
<dbReference type="AlphaFoldDB" id="A0A6J5UPT7"/>
<reference evidence="1 2" key="1">
    <citation type="submission" date="2020-05" db="EMBL/GenBank/DDBJ databases">
        <authorList>
            <person name="Campoy J."/>
            <person name="Schneeberger K."/>
            <person name="Spophaly S."/>
        </authorList>
    </citation>
    <scope>NUCLEOTIDE SEQUENCE [LARGE SCALE GENOMIC DNA]</scope>
    <source>
        <strain evidence="1">PruArmRojPasFocal</strain>
    </source>
</reference>
<protein>
    <submittedName>
        <fullName evidence="1">Uncharacterized protein</fullName>
    </submittedName>
</protein>
<dbReference type="Proteomes" id="UP000507222">
    <property type="component" value="Unassembled WGS sequence"/>
</dbReference>